<gene>
    <name evidence="5" type="ORF">CAL24_01910</name>
</gene>
<dbReference type="PROSITE" id="PS50043">
    <property type="entry name" value="HTH_LUXR_2"/>
    <property type="match status" value="1"/>
</dbReference>
<organism evidence="5 6">
    <name type="scientific">Bordetella genomosp. 2</name>
    <dbReference type="NCBI Taxonomy" id="1983456"/>
    <lineage>
        <taxon>Bacteria</taxon>
        <taxon>Pseudomonadati</taxon>
        <taxon>Pseudomonadota</taxon>
        <taxon>Betaproteobacteria</taxon>
        <taxon>Burkholderiales</taxon>
        <taxon>Alcaligenaceae</taxon>
        <taxon>Bordetella</taxon>
    </lineage>
</organism>
<accession>A0A261W8F9</accession>
<dbReference type="InterPro" id="IPR000792">
    <property type="entry name" value="Tscrpt_reg_LuxR_C"/>
</dbReference>
<dbReference type="GO" id="GO:0006355">
    <property type="term" value="P:regulation of DNA-templated transcription"/>
    <property type="evidence" value="ECO:0007669"/>
    <property type="project" value="InterPro"/>
</dbReference>
<comment type="caution">
    <text evidence="5">The sequence shown here is derived from an EMBL/GenBank/DDBJ whole genome shotgun (WGS) entry which is preliminary data.</text>
</comment>
<dbReference type="EMBL" id="NEVT01000002">
    <property type="protein sequence ID" value="OZI82648.1"/>
    <property type="molecule type" value="Genomic_DNA"/>
</dbReference>
<dbReference type="PROSITE" id="PS00622">
    <property type="entry name" value="HTH_LUXR_1"/>
    <property type="match status" value="1"/>
</dbReference>
<dbReference type="PANTHER" id="PTHR44688:SF16">
    <property type="entry name" value="DNA-BINDING TRANSCRIPTIONAL ACTIVATOR DEVR_DOSR"/>
    <property type="match status" value="1"/>
</dbReference>
<feature type="domain" description="HTH luxR-type" evidence="4">
    <location>
        <begin position="1"/>
        <end position="64"/>
    </location>
</feature>
<proteinExistence type="predicted"/>
<evidence type="ECO:0000313" key="6">
    <source>
        <dbReference type="Proteomes" id="UP000215633"/>
    </source>
</evidence>
<reference evidence="6" key="1">
    <citation type="submission" date="2017-05" db="EMBL/GenBank/DDBJ databases">
        <title>Complete and WGS of Bordetella genogroups.</title>
        <authorList>
            <person name="Spilker T."/>
            <person name="Lipuma J."/>
        </authorList>
    </citation>
    <scope>NUCLEOTIDE SEQUENCE [LARGE SCALE GENOMIC DNA]</scope>
    <source>
        <strain evidence="6">AU8256</strain>
    </source>
</reference>
<dbReference type="Gene3D" id="1.10.10.10">
    <property type="entry name" value="Winged helix-like DNA-binding domain superfamily/Winged helix DNA-binding domain"/>
    <property type="match status" value="1"/>
</dbReference>
<keyword evidence="2" id="KW-0238">DNA-binding</keyword>
<evidence type="ECO:0000259" key="4">
    <source>
        <dbReference type="PROSITE" id="PS50043"/>
    </source>
</evidence>
<dbReference type="SUPFAM" id="SSF46894">
    <property type="entry name" value="C-terminal effector domain of the bipartite response regulators"/>
    <property type="match status" value="1"/>
</dbReference>
<keyword evidence="6" id="KW-1185">Reference proteome</keyword>
<protein>
    <submittedName>
        <fullName evidence="5">Helix-turn-helix transcriptional regulator</fullName>
    </submittedName>
</protein>
<dbReference type="RefSeq" id="WP_028355045.1">
    <property type="nucleotide sequence ID" value="NZ_NEVT01000002.1"/>
</dbReference>
<keyword evidence="3" id="KW-0804">Transcription</keyword>
<dbReference type="Pfam" id="PF00196">
    <property type="entry name" value="GerE"/>
    <property type="match status" value="1"/>
</dbReference>
<name>A0A261W8F9_9BORD</name>
<evidence type="ECO:0000256" key="3">
    <source>
        <dbReference type="ARBA" id="ARBA00023163"/>
    </source>
</evidence>
<dbReference type="PRINTS" id="PR00038">
    <property type="entry name" value="HTHLUXR"/>
</dbReference>
<dbReference type="AlphaFoldDB" id="A0A261W8F9"/>
<evidence type="ECO:0000313" key="5">
    <source>
        <dbReference type="EMBL" id="OZI82648.1"/>
    </source>
</evidence>
<evidence type="ECO:0000256" key="1">
    <source>
        <dbReference type="ARBA" id="ARBA00023015"/>
    </source>
</evidence>
<dbReference type="SMART" id="SM00421">
    <property type="entry name" value="HTH_LUXR"/>
    <property type="match status" value="1"/>
</dbReference>
<dbReference type="PANTHER" id="PTHR44688">
    <property type="entry name" value="DNA-BINDING TRANSCRIPTIONAL ACTIVATOR DEVR_DOSR"/>
    <property type="match status" value="1"/>
</dbReference>
<keyword evidence="1" id="KW-0805">Transcription regulation</keyword>
<dbReference type="InterPro" id="IPR016032">
    <property type="entry name" value="Sig_transdc_resp-reg_C-effctor"/>
</dbReference>
<dbReference type="Proteomes" id="UP000215633">
    <property type="component" value="Unassembled WGS sequence"/>
</dbReference>
<sequence>MPSKPLSKREVECLHWAAMGKTSWEIGIILGVSERTVNFHVGNACGKLGVYNRRAAVAQALKHGLLPSFIS</sequence>
<evidence type="ECO:0000256" key="2">
    <source>
        <dbReference type="ARBA" id="ARBA00023125"/>
    </source>
</evidence>
<dbReference type="GO" id="GO:0003677">
    <property type="term" value="F:DNA binding"/>
    <property type="evidence" value="ECO:0007669"/>
    <property type="project" value="UniProtKB-KW"/>
</dbReference>
<dbReference type="InterPro" id="IPR036388">
    <property type="entry name" value="WH-like_DNA-bd_sf"/>
</dbReference>
<dbReference type="CDD" id="cd06170">
    <property type="entry name" value="LuxR_C_like"/>
    <property type="match status" value="1"/>
</dbReference>